<dbReference type="GO" id="GO:0005524">
    <property type="term" value="F:ATP binding"/>
    <property type="evidence" value="ECO:0007669"/>
    <property type="project" value="UniProtKB-KW"/>
</dbReference>
<dbReference type="Gene3D" id="3.30.565.10">
    <property type="entry name" value="Histidine kinase-like ATPase, C-terminal domain"/>
    <property type="match status" value="1"/>
</dbReference>
<dbReference type="GO" id="GO:0004721">
    <property type="term" value="F:phosphoprotein phosphatase activity"/>
    <property type="evidence" value="ECO:0007669"/>
    <property type="project" value="TreeGrafter"/>
</dbReference>
<organism evidence="11 12">
    <name type="scientific">Salicibibacter halophilus</name>
    <dbReference type="NCBI Taxonomy" id="2502791"/>
    <lineage>
        <taxon>Bacteria</taxon>
        <taxon>Bacillati</taxon>
        <taxon>Bacillota</taxon>
        <taxon>Bacilli</taxon>
        <taxon>Bacillales</taxon>
        <taxon>Bacillaceae</taxon>
        <taxon>Salicibibacter</taxon>
    </lineage>
</organism>
<evidence type="ECO:0000256" key="7">
    <source>
        <dbReference type="ARBA" id="ARBA00022777"/>
    </source>
</evidence>
<protein>
    <recommendedName>
        <fullName evidence="3">histidine kinase</fullName>
        <ecNumber evidence="3">2.7.13.3</ecNumber>
    </recommendedName>
</protein>
<evidence type="ECO:0000256" key="5">
    <source>
        <dbReference type="ARBA" id="ARBA00022679"/>
    </source>
</evidence>
<feature type="domain" description="Histidine kinase" evidence="10">
    <location>
        <begin position="1"/>
        <end position="110"/>
    </location>
</feature>
<accession>A0A514LJ99</accession>
<evidence type="ECO:0000256" key="9">
    <source>
        <dbReference type="ARBA" id="ARBA00023012"/>
    </source>
</evidence>
<keyword evidence="6" id="KW-0547">Nucleotide-binding</keyword>
<name>A0A514LJ99_9BACI</name>
<dbReference type="PANTHER" id="PTHR45453:SF1">
    <property type="entry name" value="PHOSPHATE REGULON SENSOR PROTEIN PHOR"/>
    <property type="match status" value="1"/>
</dbReference>
<evidence type="ECO:0000256" key="1">
    <source>
        <dbReference type="ARBA" id="ARBA00000085"/>
    </source>
</evidence>
<dbReference type="InterPro" id="IPR004358">
    <property type="entry name" value="Sig_transdc_His_kin-like_C"/>
</dbReference>
<evidence type="ECO:0000256" key="6">
    <source>
        <dbReference type="ARBA" id="ARBA00022741"/>
    </source>
</evidence>
<dbReference type="GO" id="GO:0016036">
    <property type="term" value="P:cellular response to phosphate starvation"/>
    <property type="evidence" value="ECO:0007669"/>
    <property type="project" value="TreeGrafter"/>
</dbReference>
<dbReference type="PROSITE" id="PS50109">
    <property type="entry name" value="HIS_KIN"/>
    <property type="match status" value="1"/>
</dbReference>
<comment type="catalytic activity">
    <reaction evidence="1">
        <text>ATP + protein L-histidine = ADP + protein N-phospho-L-histidine.</text>
        <dbReference type="EC" id="2.7.13.3"/>
    </reaction>
</comment>
<evidence type="ECO:0000313" key="11">
    <source>
        <dbReference type="EMBL" id="QDI91926.1"/>
    </source>
</evidence>
<dbReference type="InterPro" id="IPR003594">
    <property type="entry name" value="HATPase_dom"/>
</dbReference>
<dbReference type="SUPFAM" id="SSF55874">
    <property type="entry name" value="ATPase domain of HSP90 chaperone/DNA topoisomerase II/histidine kinase"/>
    <property type="match status" value="1"/>
</dbReference>
<evidence type="ECO:0000256" key="2">
    <source>
        <dbReference type="ARBA" id="ARBA00004370"/>
    </source>
</evidence>
<keyword evidence="7" id="KW-0418">Kinase</keyword>
<keyword evidence="12" id="KW-1185">Reference proteome</keyword>
<evidence type="ECO:0000256" key="3">
    <source>
        <dbReference type="ARBA" id="ARBA00012438"/>
    </source>
</evidence>
<evidence type="ECO:0000256" key="8">
    <source>
        <dbReference type="ARBA" id="ARBA00022840"/>
    </source>
</evidence>
<dbReference type="EC" id="2.7.13.3" evidence="3"/>
<dbReference type="PANTHER" id="PTHR45453">
    <property type="entry name" value="PHOSPHATE REGULON SENSOR PROTEIN PHOR"/>
    <property type="match status" value="1"/>
</dbReference>
<reference evidence="12" key="1">
    <citation type="submission" date="2019-01" db="EMBL/GenBank/DDBJ databases">
        <title>Genomic analysis of Salicibibacter sp. NKC3-5.</title>
        <authorList>
            <person name="Oh Y.J."/>
        </authorList>
    </citation>
    <scope>NUCLEOTIDE SEQUENCE [LARGE SCALE GENOMIC DNA]</scope>
    <source>
        <strain evidence="12">NKC3-5</strain>
    </source>
</reference>
<dbReference type="Proteomes" id="UP000319756">
    <property type="component" value="Chromosome"/>
</dbReference>
<dbReference type="KEGG" id="sale:EPH95_12675"/>
<evidence type="ECO:0000313" key="12">
    <source>
        <dbReference type="Proteomes" id="UP000319756"/>
    </source>
</evidence>
<dbReference type="GO" id="GO:0005886">
    <property type="term" value="C:plasma membrane"/>
    <property type="evidence" value="ECO:0007669"/>
    <property type="project" value="TreeGrafter"/>
</dbReference>
<dbReference type="InterPro" id="IPR036890">
    <property type="entry name" value="HATPase_C_sf"/>
</dbReference>
<dbReference type="AlphaFoldDB" id="A0A514LJ99"/>
<gene>
    <name evidence="11" type="ORF">EPH95_12675</name>
</gene>
<dbReference type="SMART" id="SM00387">
    <property type="entry name" value="HATPase_c"/>
    <property type="match status" value="1"/>
</dbReference>
<keyword evidence="4" id="KW-0597">Phosphoprotein</keyword>
<keyword evidence="8 11" id="KW-0067">ATP-binding</keyword>
<dbReference type="EMBL" id="CP035485">
    <property type="protein sequence ID" value="QDI91926.1"/>
    <property type="molecule type" value="Genomic_DNA"/>
</dbReference>
<dbReference type="PRINTS" id="PR00344">
    <property type="entry name" value="BCTRLSENSOR"/>
</dbReference>
<dbReference type="GO" id="GO:0000155">
    <property type="term" value="F:phosphorelay sensor kinase activity"/>
    <property type="evidence" value="ECO:0007669"/>
    <property type="project" value="TreeGrafter"/>
</dbReference>
<dbReference type="InterPro" id="IPR005467">
    <property type="entry name" value="His_kinase_dom"/>
</dbReference>
<evidence type="ECO:0000259" key="10">
    <source>
        <dbReference type="PROSITE" id="PS50109"/>
    </source>
</evidence>
<keyword evidence="9" id="KW-0902">Two-component regulatory system</keyword>
<proteinExistence type="predicted"/>
<keyword evidence="5" id="KW-0808">Transferase</keyword>
<sequence>MLKRARNVGYIILDNALKYSDKEIDVSLWHENHMAYVSITDYGRGISEADQARIFDRFYRINKARARENGGTGLGLSIATKLMEAQGGRITLDSNVGEYTTFTIEMPVGEVYDT</sequence>
<comment type="subcellular location">
    <subcellularLocation>
        <location evidence="2">Membrane</location>
    </subcellularLocation>
</comment>
<dbReference type="InterPro" id="IPR050351">
    <property type="entry name" value="BphY/WalK/GraS-like"/>
</dbReference>
<evidence type="ECO:0000256" key="4">
    <source>
        <dbReference type="ARBA" id="ARBA00022553"/>
    </source>
</evidence>
<dbReference type="Pfam" id="PF02518">
    <property type="entry name" value="HATPase_c"/>
    <property type="match status" value="1"/>
</dbReference>